<dbReference type="Proteomes" id="UP001567538">
    <property type="component" value="Unassembled WGS sequence"/>
</dbReference>
<keyword evidence="2" id="KW-1185">Reference proteome</keyword>
<evidence type="ECO:0000313" key="1">
    <source>
        <dbReference type="EMBL" id="KAL1536678.1"/>
    </source>
</evidence>
<protein>
    <recommendedName>
        <fullName evidence="3">Secreted protein</fullName>
    </recommendedName>
</protein>
<organism evidence="1 2">
    <name type="scientific">Salvia divinorum</name>
    <name type="common">Maria pastora</name>
    <name type="synonym">Diviner's sage</name>
    <dbReference type="NCBI Taxonomy" id="28513"/>
    <lineage>
        <taxon>Eukaryota</taxon>
        <taxon>Viridiplantae</taxon>
        <taxon>Streptophyta</taxon>
        <taxon>Embryophyta</taxon>
        <taxon>Tracheophyta</taxon>
        <taxon>Spermatophyta</taxon>
        <taxon>Magnoliopsida</taxon>
        <taxon>eudicotyledons</taxon>
        <taxon>Gunneridae</taxon>
        <taxon>Pentapetalae</taxon>
        <taxon>asterids</taxon>
        <taxon>lamiids</taxon>
        <taxon>Lamiales</taxon>
        <taxon>Lamiaceae</taxon>
        <taxon>Nepetoideae</taxon>
        <taxon>Mentheae</taxon>
        <taxon>Salviinae</taxon>
        <taxon>Salvia</taxon>
        <taxon>Salvia subgen. Calosphace</taxon>
    </lineage>
</organism>
<proteinExistence type="predicted"/>
<dbReference type="EMBL" id="JBEAFC010000011">
    <property type="protein sequence ID" value="KAL1536678.1"/>
    <property type="molecule type" value="Genomic_DNA"/>
</dbReference>
<evidence type="ECO:0008006" key="3">
    <source>
        <dbReference type="Google" id="ProtNLM"/>
    </source>
</evidence>
<reference evidence="1 2" key="1">
    <citation type="submission" date="2024-06" db="EMBL/GenBank/DDBJ databases">
        <title>A chromosome level genome sequence of Diviner's sage (Salvia divinorum).</title>
        <authorList>
            <person name="Ford S.A."/>
            <person name="Ro D.-K."/>
            <person name="Ness R.W."/>
            <person name="Phillips M.A."/>
        </authorList>
    </citation>
    <scope>NUCLEOTIDE SEQUENCE [LARGE SCALE GENOMIC DNA]</scope>
    <source>
        <strain evidence="1">SAF-2024a</strain>
        <tissue evidence="1">Leaf</tissue>
    </source>
</reference>
<comment type="caution">
    <text evidence="1">The sequence shown here is derived from an EMBL/GenBank/DDBJ whole genome shotgun (WGS) entry which is preliminary data.</text>
</comment>
<evidence type="ECO:0000313" key="2">
    <source>
        <dbReference type="Proteomes" id="UP001567538"/>
    </source>
</evidence>
<gene>
    <name evidence="1" type="ORF">AAHA92_29287</name>
</gene>
<sequence length="101" mass="10999">MWALAVAAHLSLTRSLSFPFKLAAVGSFFHGAGPLLVLLSRPCSLAAATSPSVKWETSHRRERHSAGSAQPQLGLLDFEVLKICGLYYMLLDEQGEGKRMV</sequence>
<dbReference type="AlphaFoldDB" id="A0ABD1G0I2"/>
<name>A0ABD1G0I2_SALDI</name>
<accession>A0ABD1G0I2</accession>